<dbReference type="NCBIfam" id="TIGR00202">
    <property type="entry name" value="csrA"/>
    <property type="match status" value="1"/>
</dbReference>
<dbReference type="KEGG" id="hcv:FTV88_1339"/>
<sequence length="79" mass="8690">MLVLTRRVGETILIGDNIKLVVLETKGEQIRLGIDAPRSISVHRGEVYEAIQRSNREAITSIPTPQALGDLLAGKKKEL</sequence>
<comment type="function">
    <text evidence="6">A translational regulator that binds mRNA to regulate translation initiation and/or mRNA stability. Usually binds in the 5'-UTR at or near the Shine-Dalgarno sequence preventing ribosome-binding, thus repressing translation. Its main target seems to be the major flagellin gene, while its function is anatagonized by FliW.</text>
</comment>
<dbReference type="Proteomes" id="UP000366051">
    <property type="component" value="Chromosome"/>
</dbReference>
<keyword evidence="4 6" id="KW-0810">Translation regulation</keyword>
<dbReference type="Gene3D" id="2.60.40.4380">
    <property type="entry name" value="Translational regulator CsrA"/>
    <property type="match status" value="1"/>
</dbReference>
<evidence type="ECO:0000256" key="4">
    <source>
        <dbReference type="ARBA" id="ARBA00022845"/>
    </source>
</evidence>
<dbReference type="RefSeq" id="WP_153724848.1">
    <property type="nucleotide sequence ID" value="NZ_CP045875.1"/>
</dbReference>
<keyword evidence="1 6" id="KW-0963">Cytoplasm</keyword>
<dbReference type="GO" id="GO:0045947">
    <property type="term" value="P:negative regulation of translational initiation"/>
    <property type="evidence" value="ECO:0007669"/>
    <property type="project" value="UniProtKB-UniRule"/>
</dbReference>
<reference evidence="8" key="1">
    <citation type="submission" date="2019-11" db="EMBL/GenBank/DDBJ databases">
        <title>Genome sequence of Heliorestis convoluta strain HH, an alkaliphilic and minimalistic phototrophic bacterium from a soda lake in Egypt.</title>
        <authorList>
            <person name="Dewey E.D."/>
            <person name="Stokes L.M."/>
            <person name="Burchell B.M."/>
            <person name="Shaffer K.N."/>
            <person name="Huntington A.M."/>
            <person name="Baker J.M."/>
            <person name="Nadendla S."/>
            <person name="Giglio M.G."/>
            <person name="Touchman J.W."/>
            <person name="Blankenship R.E."/>
            <person name="Madigan M.T."/>
            <person name="Sattley W.M."/>
        </authorList>
    </citation>
    <scope>NUCLEOTIDE SEQUENCE [LARGE SCALE GENOMIC DNA]</scope>
    <source>
        <strain evidence="8">HH</strain>
    </source>
</reference>
<dbReference type="OrthoDB" id="9809061at2"/>
<dbReference type="GO" id="GO:0044781">
    <property type="term" value="P:bacterial-type flagellum organization"/>
    <property type="evidence" value="ECO:0007669"/>
    <property type="project" value="UniProtKB-KW"/>
</dbReference>
<organism evidence="7 8">
    <name type="scientific">Heliorestis convoluta</name>
    <dbReference type="NCBI Taxonomy" id="356322"/>
    <lineage>
        <taxon>Bacteria</taxon>
        <taxon>Bacillati</taxon>
        <taxon>Bacillota</taxon>
        <taxon>Clostridia</taxon>
        <taxon>Eubacteriales</taxon>
        <taxon>Heliobacteriaceae</taxon>
        <taxon>Heliorestis</taxon>
    </lineage>
</organism>
<proteinExistence type="inferred from homology"/>
<dbReference type="InterPro" id="IPR003751">
    <property type="entry name" value="CsrA"/>
</dbReference>
<comment type="subcellular location">
    <subcellularLocation>
        <location evidence="6">Cytoplasm</location>
    </subcellularLocation>
</comment>
<dbReference type="GO" id="GO:1902208">
    <property type="term" value="P:regulation of bacterial-type flagellum assembly"/>
    <property type="evidence" value="ECO:0007669"/>
    <property type="project" value="UniProtKB-UniRule"/>
</dbReference>
<dbReference type="NCBIfam" id="NF002469">
    <property type="entry name" value="PRK01712.1"/>
    <property type="match status" value="1"/>
</dbReference>
<accession>A0A5Q2N1L3</accession>
<keyword evidence="8" id="KW-1185">Reference proteome</keyword>
<dbReference type="FunFam" id="2.60.40.4380:FF:000002">
    <property type="entry name" value="Translational regulator CsrA"/>
    <property type="match status" value="1"/>
</dbReference>
<dbReference type="GO" id="GO:0006402">
    <property type="term" value="P:mRNA catabolic process"/>
    <property type="evidence" value="ECO:0007669"/>
    <property type="project" value="InterPro"/>
</dbReference>
<keyword evidence="3 6" id="KW-1005">Bacterial flagellum biogenesis</keyword>
<evidence type="ECO:0000256" key="1">
    <source>
        <dbReference type="ARBA" id="ARBA00022490"/>
    </source>
</evidence>
<dbReference type="PANTHER" id="PTHR34984:SF1">
    <property type="entry name" value="CARBON STORAGE REGULATOR"/>
    <property type="match status" value="1"/>
</dbReference>
<dbReference type="GO" id="GO:0005829">
    <property type="term" value="C:cytosol"/>
    <property type="evidence" value="ECO:0007669"/>
    <property type="project" value="TreeGrafter"/>
</dbReference>
<evidence type="ECO:0000313" key="8">
    <source>
        <dbReference type="Proteomes" id="UP000366051"/>
    </source>
</evidence>
<keyword evidence="5 6" id="KW-0694">RNA-binding</keyword>
<dbReference type="EMBL" id="CP045875">
    <property type="protein sequence ID" value="QGG47486.1"/>
    <property type="molecule type" value="Genomic_DNA"/>
</dbReference>
<evidence type="ECO:0000256" key="6">
    <source>
        <dbReference type="HAMAP-Rule" id="MF_00167"/>
    </source>
</evidence>
<dbReference type="SUPFAM" id="SSF117130">
    <property type="entry name" value="CsrA-like"/>
    <property type="match status" value="1"/>
</dbReference>
<evidence type="ECO:0000313" key="7">
    <source>
        <dbReference type="EMBL" id="QGG47486.1"/>
    </source>
</evidence>
<dbReference type="PANTHER" id="PTHR34984">
    <property type="entry name" value="CARBON STORAGE REGULATOR"/>
    <property type="match status" value="1"/>
</dbReference>
<gene>
    <name evidence="6 7" type="primary">csrA</name>
    <name evidence="7" type="ORF">FTV88_1339</name>
</gene>
<dbReference type="Pfam" id="PF02599">
    <property type="entry name" value="CsrA"/>
    <property type="match status" value="1"/>
</dbReference>
<evidence type="ECO:0000256" key="3">
    <source>
        <dbReference type="ARBA" id="ARBA00022795"/>
    </source>
</evidence>
<dbReference type="GO" id="GO:0048027">
    <property type="term" value="F:mRNA 5'-UTR binding"/>
    <property type="evidence" value="ECO:0007669"/>
    <property type="project" value="UniProtKB-UniRule"/>
</dbReference>
<comment type="subunit">
    <text evidence="6">Homodimer; the beta-strands of each monomer intercalate to form a hydrophobic core, while the alpha-helices form wings that extend away from the core.</text>
</comment>
<dbReference type="GO" id="GO:0006109">
    <property type="term" value="P:regulation of carbohydrate metabolic process"/>
    <property type="evidence" value="ECO:0007669"/>
    <property type="project" value="InterPro"/>
</dbReference>
<comment type="similarity">
    <text evidence="6">Belongs to the CsrA/RsmA family.</text>
</comment>
<protein>
    <recommendedName>
        <fullName evidence="6">Translational regulator CsrA</fullName>
    </recommendedName>
</protein>
<evidence type="ECO:0000256" key="5">
    <source>
        <dbReference type="ARBA" id="ARBA00022884"/>
    </source>
</evidence>
<name>A0A5Q2N1L3_9FIRM</name>
<dbReference type="HAMAP" id="MF_00167">
    <property type="entry name" value="CsrA"/>
    <property type="match status" value="1"/>
</dbReference>
<evidence type="ECO:0000256" key="2">
    <source>
        <dbReference type="ARBA" id="ARBA00022491"/>
    </source>
</evidence>
<dbReference type="InterPro" id="IPR036107">
    <property type="entry name" value="CsrA_sf"/>
</dbReference>
<dbReference type="AlphaFoldDB" id="A0A5Q2N1L3"/>
<keyword evidence="2 6" id="KW-0678">Repressor</keyword>